<feature type="transmembrane region" description="Helical" evidence="1">
    <location>
        <begin position="117"/>
        <end position="140"/>
    </location>
</feature>
<sequence length="288" mass="31474">MRNYRTMSILTLAIAIGAVCAAAVGIWAPGGEGEFIHESIRGEQIRISGTGLYQHMSWDVAVQGIAQDYVTVFFAVPALLLGLVWTRRGGMVSRLVLTGTLGYFFVTYLFYLCMGMYNYLFLLYVALAGMSFLALLMNLLEFDLHRLQEVIHRGIPVRFPGVFLVINGINIALLWLMAILPPLLDGTVYPEGLDHYTTMIVQGLDLALLLPLSIICGVMLQKKRPLGLLGGAVYLVFLVFLMSALTAKLVGMSIVGAPVMPAIILIPLTLLVDISAAVWLLRGVGRQA</sequence>
<feature type="transmembrane region" description="Helical" evidence="1">
    <location>
        <begin position="92"/>
        <end position="111"/>
    </location>
</feature>
<keyword evidence="1" id="KW-1133">Transmembrane helix</keyword>
<keyword evidence="1" id="KW-0472">Membrane</keyword>
<feature type="transmembrane region" description="Helical" evidence="1">
    <location>
        <begin position="66"/>
        <end position="85"/>
    </location>
</feature>
<feature type="transmembrane region" description="Helical" evidence="1">
    <location>
        <begin position="161"/>
        <end position="180"/>
    </location>
</feature>
<comment type="caution">
    <text evidence="2">The sequence shown here is derived from an EMBL/GenBank/DDBJ whole genome shotgun (WGS) entry which is preliminary data.</text>
</comment>
<evidence type="ECO:0000313" key="3">
    <source>
        <dbReference type="Proteomes" id="UP000029692"/>
    </source>
</evidence>
<dbReference type="EMBL" id="JNUP01000067">
    <property type="protein sequence ID" value="KGE71265.1"/>
    <property type="molecule type" value="Genomic_DNA"/>
</dbReference>
<dbReference type="RefSeq" id="WP_037549010.1">
    <property type="nucleotide sequence ID" value="NZ_JNUP01000067.1"/>
</dbReference>
<dbReference type="eggNOG" id="ENOG502ZBBG">
    <property type="taxonomic scope" value="Bacteria"/>
</dbReference>
<dbReference type="OrthoDB" id="3260635at2"/>
<reference evidence="2 3" key="1">
    <citation type="submission" date="2014-05" db="EMBL/GenBank/DDBJ databases">
        <title>De novo Genome Sequence of Spirocheata sp.</title>
        <authorList>
            <person name="Shivani Y."/>
            <person name="Subhash Y."/>
            <person name="Tushar L."/>
            <person name="Sasikala C."/>
            <person name="Ramana C.V."/>
        </authorList>
    </citation>
    <scope>NUCLEOTIDE SEQUENCE [LARGE SCALE GENOMIC DNA]</scope>
    <source>
        <strain evidence="2 3">JC230</strain>
    </source>
</reference>
<evidence type="ECO:0000256" key="1">
    <source>
        <dbReference type="SAM" id="Phobius"/>
    </source>
</evidence>
<feature type="transmembrane region" description="Helical" evidence="1">
    <location>
        <begin position="200"/>
        <end position="220"/>
    </location>
</feature>
<keyword evidence="1" id="KW-0812">Transmembrane</keyword>
<gene>
    <name evidence="2" type="ORF">DC28_12550</name>
</gene>
<protein>
    <submittedName>
        <fullName evidence="2">Uncharacterized protein</fullName>
    </submittedName>
</protein>
<organism evidence="2 3">
    <name type="scientific">Spirochaeta lutea</name>
    <dbReference type="NCBI Taxonomy" id="1480694"/>
    <lineage>
        <taxon>Bacteria</taxon>
        <taxon>Pseudomonadati</taxon>
        <taxon>Spirochaetota</taxon>
        <taxon>Spirochaetia</taxon>
        <taxon>Spirochaetales</taxon>
        <taxon>Spirochaetaceae</taxon>
        <taxon>Spirochaeta</taxon>
    </lineage>
</organism>
<feature type="transmembrane region" description="Helical" evidence="1">
    <location>
        <begin position="259"/>
        <end position="281"/>
    </location>
</feature>
<dbReference type="STRING" id="1480694.DC28_12550"/>
<proteinExistence type="predicted"/>
<dbReference type="AlphaFoldDB" id="A0A098QTR0"/>
<evidence type="ECO:0000313" key="2">
    <source>
        <dbReference type="EMBL" id="KGE71265.1"/>
    </source>
</evidence>
<feature type="transmembrane region" description="Helical" evidence="1">
    <location>
        <begin position="227"/>
        <end position="247"/>
    </location>
</feature>
<name>A0A098QTR0_9SPIO</name>
<dbReference type="Proteomes" id="UP000029692">
    <property type="component" value="Unassembled WGS sequence"/>
</dbReference>
<keyword evidence="3" id="KW-1185">Reference proteome</keyword>
<accession>A0A098QTR0</accession>